<keyword evidence="2" id="KW-1185">Reference proteome</keyword>
<protein>
    <submittedName>
        <fullName evidence="1">Uncharacterized protein</fullName>
    </submittedName>
</protein>
<evidence type="ECO:0000313" key="2">
    <source>
        <dbReference type="Proteomes" id="UP000078460"/>
    </source>
</evidence>
<gene>
    <name evidence="1" type="ORF">AVM11_08835</name>
</gene>
<comment type="caution">
    <text evidence="1">The sequence shown here is derived from an EMBL/GenBank/DDBJ whole genome shotgun (WGS) entry which is preliminary data.</text>
</comment>
<dbReference type="KEGG" id="smy:BJP26_00545"/>
<accession>A0A175Y290</accession>
<dbReference type="RefSeq" id="WP_062125852.1">
    <property type="nucleotide sequence ID" value="NZ_CP017578.1"/>
</dbReference>
<organism evidence="1 2">
    <name type="scientific">Sphingomonas melonis TY</name>
    <dbReference type="NCBI Taxonomy" id="621456"/>
    <lineage>
        <taxon>Bacteria</taxon>
        <taxon>Pseudomonadati</taxon>
        <taxon>Pseudomonadota</taxon>
        <taxon>Alphaproteobacteria</taxon>
        <taxon>Sphingomonadales</taxon>
        <taxon>Sphingomonadaceae</taxon>
        <taxon>Sphingomonas</taxon>
    </lineage>
</organism>
<dbReference type="AlphaFoldDB" id="A0A175Y290"/>
<dbReference type="Proteomes" id="UP000078460">
    <property type="component" value="Unassembled WGS sequence"/>
</dbReference>
<dbReference type="STRING" id="621456.BJP26_00545"/>
<name>A0A175Y290_9SPHN</name>
<proteinExistence type="predicted"/>
<dbReference type="EMBL" id="LQCK02000045">
    <property type="protein sequence ID" value="KZB94100.1"/>
    <property type="molecule type" value="Genomic_DNA"/>
</dbReference>
<evidence type="ECO:0000313" key="1">
    <source>
        <dbReference type="EMBL" id="KZB94100.1"/>
    </source>
</evidence>
<sequence>MKVNAILLKPLDGYEPGSPRQFDKVDFDRLVAMNAVREAGEADEVEGVPDTEDAVMLDRLRHAVDGPRFLADLKARFEGQASQITRLTDEATASRATIETLAEARDVAIAERDAAVSNLTTAREHGEAVVRERDELIAEVTRLQSAAAGGDTAPVSKAKPGKA</sequence>
<reference evidence="1" key="1">
    <citation type="submission" date="2016-03" db="EMBL/GenBank/DDBJ databases">
        <title>Sphingomonas melonis TY, whole genome shotgun sequencing.</title>
        <authorList>
            <person name="Wang H."/>
            <person name="Zhu P."/>
        </authorList>
    </citation>
    <scope>NUCLEOTIDE SEQUENCE [LARGE SCALE GENOMIC DNA]</scope>
    <source>
        <strain evidence="1">TY</strain>
    </source>
</reference>